<name>A0A1S9DHA6_ASPOZ</name>
<evidence type="ECO:0000313" key="2">
    <source>
        <dbReference type="Proteomes" id="UP000190312"/>
    </source>
</evidence>
<accession>A0A1S9DHA6</accession>
<organism evidence="1 2">
    <name type="scientific">Aspergillus oryzae</name>
    <name type="common">Yellow koji mold</name>
    <dbReference type="NCBI Taxonomy" id="5062"/>
    <lineage>
        <taxon>Eukaryota</taxon>
        <taxon>Fungi</taxon>
        <taxon>Dikarya</taxon>
        <taxon>Ascomycota</taxon>
        <taxon>Pezizomycotina</taxon>
        <taxon>Eurotiomycetes</taxon>
        <taxon>Eurotiomycetidae</taxon>
        <taxon>Eurotiales</taxon>
        <taxon>Aspergillaceae</taxon>
        <taxon>Aspergillus</taxon>
        <taxon>Aspergillus subgen. Circumdati</taxon>
    </lineage>
</organism>
<comment type="caution">
    <text evidence="1">The sequence shown here is derived from an EMBL/GenBank/DDBJ whole genome shotgun (WGS) entry which is preliminary data.</text>
</comment>
<protein>
    <submittedName>
        <fullName evidence="1">Uncharacterized protein</fullName>
    </submittedName>
</protein>
<dbReference type="OrthoDB" id="4258395at2759"/>
<dbReference type="EMBL" id="MKZY01000005">
    <property type="protein sequence ID" value="OOO08439.1"/>
    <property type="molecule type" value="Genomic_DNA"/>
</dbReference>
<gene>
    <name evidence="1" type="ORF">OAory_01097350</name>
</gene>
<reference evidence="1 2" key="1">
    <citation type="submission" date="2016-10" db="EMBL/GenBank/DDBJ databases">
        <title>Genome sequencing of Aspergillus oryzae BCC7051.</title>
        <authorList>
            <person name="Thammarongtham C."/>
            <person name="Vorapreeda T."/>
            <person name="Nookaew I."/>
            <person name="Srisuk T."/>
            <person name="Land M."/>
            <person name="Jeennor S."/>
            <person name="Laoteng K."/>
        </authorList>
    </citation>
    <scope>NUCLEOTIDE SEQUENCE [LARGE SCALE GENOMIC DNA]</scope>
    <source>
        <strain evidence="1 2">BCC7051</strain>
    </source>
</reference>
<sequence length="157" mass="17478">MRSFHHLQVLHDEEVEARIGRLIPHIENWLNGTLPLPRKEDMRPIGVVIADGKIDIPLRPIRDMIYEGVAEFTLLRTYNDTFTPQNFSKAVYTVLGVDGSGIIGHVKVTLGKSIWIDRSAPISAGLILLISKPAEIIVGRDSSEEQMISRTSVGLAR</sequence>
<proteinExistence type="predicted"/>
<dbReference type="Proteomes" id="UP000190312">
    <property type="component" value="Unassembled WGS sequence"/>
</dbReference>
<dbReference type="AlphaFoldDB" id="A0A1S9DHA6"/>
<evidence type="ECO:0000313" key="1">
    <source>
        <dbReference type="EMBL" id="OOO08439.1"/>
    </source>
</evidence>